<keyword evidence="5 6" id="KW-0472">Membrane</keyword>
<dbReference type="EMBL" id="CABVIF010000009">
    <property type="protein sequence ID" value="VVP27098.1"/>
    <property type="molecule type" value="Genomic_DNA"/>
</dbReference>
<feature type="transmembrane region" description="Helical" evidence="6">
    <location>
        <begin position="71"/>
        <end position="91"/>
    </location>
</feature>
<name>A0A5E7MQK7_PSEFL</name>
<keyword evidence="4 6" id="KW-1133">Transmembrane helix</keyword>
<feature type="transmembrane region" description="Helical" evidence="6">
    <location>
        <begin position="191"/>
        <end position="208"/>
    </location>
</feature>
<protein>
    <submittedName>
        <fullName evidence="7">Leucine efflux protein</fullName>
    </submittedName>
</protein>
<dbReference type="Proteomes" id="UP000327111">
    <property type="component" value="Unassembled WGS sequence"/>
</dbReference>
<evidence type="ECO:0000313" key="7">
    <source>
        <dbReference type="EMBL" id="VVP27098.1"/>
    </source>
</evidence>
<dbReference type="GO" id="GO:0005886">
    <property type="term" value="C:plasma membrane"/>
    <property type="evidence" value="ECO:0007669"/>
    <property type="project" value="UniProtKB-SubCell"/>
</dbReference>
<evidence type="ECO:0000256" key="6">
    <source>
        <dbReference type="SAM" id="Phobius"/>
    </source>
</evidence>
<evidence type="ECO:0000256" key="2">
    <source>
        <dbReference type="ARBA" id="ARBA00022475"/>
    </source>
</evidence>
<dbReference type="RefSeq" id="WP_150735039.1">
    <property type="nucleotide sequence ID" value="NZ_CABVIF010000009.1"/>
</dbReference>
<accession>A0A5E7MQK7</accession>
<dbReference type="PIRSF" id="PIRSF006324">
    <property type="entry name" value="LeuE"/>
    <property type="match status" value="1"/>
</dbReference>
<organism evidence="7 8">
    <name type="scientific">Pseudomonas fluorescens</name>
    <dbReference type="NCBI Taxonomy" id="294"/>
    <lineage>
        <taxon>Bacteria</taxon>
        <taxon>Pseudomonadati</taxon>
        <taxon>Pseudomonadota</taxon>
        <taxon>Gammaproteobacteria</taxon>
        <taxon>Pseudomonadales</taxon>
        <taxon>Pseudomonadaceae</taxon>
        <taxon>Pseudomonas</taxon>
    </lineage>
</organism>
<keyword evidence="3 6" id="KW-0812">Transmembrane</keyword>
<feature type="transmembrane region" description="Helical" evidence="6">
    <location>
        <begin position="6"/>
        <end position="28"/>
    </location>
</feature>
<keyword evidence="2" id="KW-1003">Cell membrane</keyword>
<gene>
    <name evidence="7" type="primary">leuE</name>
    <name evidence="7" type="ORF">PS854_04107</name>
</gene>
<evidence type="ECO:0000256" key="3">
    <source>
        <dbReference type="ARBA" id="ARBA00022692"/>
    </source>
</evidence>
<sequence>MSPTDYLLFAFIAVVQVGSPGPSTIFLINNALMYGPGRATLILTGDLVAIALLATCSLLGLDAVLMANPGVFMAIKLAGAAYLIWLGIQQFREPRNSQRNKTEPAVPERIPALWGKSFVVGISNPKAILFFSSLLPQFVGNPQEANIGSLLSLIGLFVLIKFLVSGSYALTATKMAHRLAKPGAAIWGKRITGFVLMAFGMVMGINAFE</sequence>
<dbReference type="Pfam" id="PF01810">
    <property type="entry name" value="LysE"/>
    <property type="match status" value="1"/>
</dbReference>
<proteinExistence type="predicted"/>
<reference evidence="7 8" key="1">
    <citation type="submission" date="2019-09" db="EMBL/GenBank/DDBJ databases">
        <authorList>
            <person name="Chandra G."/>
            <person name="Truman W A."/>
        </authorList>
    </citation>
    <scope>NUCLEOTIDE SEQUENCE [LARGE SCALE GENOMIC DNA]</scope>
    <source>
        <strain evidence="7">PS854</strain>
    </source>
</reference>
<dbReference type="InterPro" id="IPR001123">
    <property type="entry name" value="LeuE-type"/>
</dbReference>
<dbReference type="GO" id="GO:0015171">
    <property type="term" value="F:amino acid transmembrane transporter activity"/>
    <property type="evidence" value="ECO:0007669"/>
    <property type="project" value="TreeGrafter"/>
</dbReference>
<evidence type="ECO:0000256" key="4">
    <source>
        <dbReference type="ARBA" id="ARBA00022989"/>
    </source>
</evidence>
<evidence type="ECO:0000256" key="1">
    <source>
        <dbReference type="ARBA" id="ARBA00004651"/>
    </source>
</evidence>
<comment type="subcellular location">
    <subcellularLocation>
        <location evidence="1">Cell membrane</location>
        <topology evidence="1">Multi-pass membrane protein</topology>
    </subcellularLocation>
</comment>
<feature type="transmembrane region" description="Helical" evidence="6">
    <location>
        <begin position="40"/>
        <end position="65"/>
    </location>
</feature>
<dbReference type="PANTHER" id="PTHR30086">
    <property type="entry name" value="ARGININE EXPORTER PROTEIN ARGO"/>
    <property type="match status" value="1"/>
</dbReference>
<feature type="transmembrane region" description="Helical" evidence="6">
    <location>
        <begin position="147"/>
        <end position="170"/>
    </location>
</feature>
<evidence type="ECO:0000256" key="5">
    <source>
        <dbReference type="ARBA" id="ARBA00023136"/>
    </source>
</evidence>
<evidence type="ECO:0000313" key="8">
    <source>
        <dbReference type="Proteomes" id="UP000327111"/>
    </source>
</evidence>
<dbReference type="AlphaFoldDB" id="A0A5E7MQK7"/>
<dbReference type="PANTHER" id="PTHR30086:SF20">
    <property type="entry name" value="ARGININE EXPORTER PROTEIN ARGO-RELATED"/>
    <property type="match status" value="1"/>
</dbReference>